<feature type="chain" id="PRO_5038521709" evidence="1">
    <location>
        <begin position="27"/>
        <end position="815"/>
    </location>
</feature>
<dbReference type="InterPro" id="IPR008928">
    <property type="entry name" value="6-hairpin_glycosidase_sf"/>
</dbReference>
<dbReference type="AlphaFoldDB" id="A0A9E8SS28"/>
<keyword evidence="1" id="KW-0732">Signal</keyword>
<dbReference type="Gene3D" id="2.60.420.10">
    <property type="entry name" value="Maltose phosphorylase, domain 3"/>
    <property type="match status" value="1"/>
</dbReference>
<dbReference type="Pfam" id="PF08531">
    <property type="entry name" value="Bac_rhamnosid_N"/>
    <property type="match status" value="1"/>
</dbReference>
<dbReference type="Gene3D" id="1.50.10.10">
    <property type="match status" value="1"/>
</dbReference>
<dbReference type="SUPFAM" id="SSF48208">
    <property type="entry name" value="Six-hairpin glycosidases"/>
    <property type="match status" value="1"/>
</dbReference>
<feature type="domain" description="Alpha-L-rhamnosidase C-terminal" evidence="4">
    <location>
        <begin position="738"/>
        <end position="806"/>
    </location>
</feature>
<evidence type="ECO:0000313" key="6">
    <source>
        <dbReference type="Proteomes" id="UP001164653"/>
    </source>
</evidence>
<dbReference type="RefSeq" id="WP_244820234.1">
    <property type="nucleotide sequence ID" value="NZ_CP112998.1"/>
</dbReference>
<dbReference type="GO" id="GO:0005975">
    <property type="term" value="P:carbohydrate metabolic process"/>
    <property type="evidence" value="ECO:0007669"/>
    <property type="project" value="InterPro"/>
</dbReference>
<feature type="signal peptide" evidence="1">
    <location>
        <begin position="1"/>
        <end position="26"/>
    </location>
</feature>
<dbReference type="Pfam" id="PF17389">
    <property type="entry name" value="Bac_rhamnosid6H"/>
    <property type="match status" value="1"/>
</dbReference>
<evidence type="ECO:0000313" key="5">
    <source>
        <dbReference type="EMBL" id="WAC14867.1"/>
    </source>
</evidence>
<dbReference type="InterPro" id="IPR035396">
    <property type="entry name" value="Bac_rhamnosid6H"/>
</dbReference>
<evidence type="ECO:0000259" key="4">
    <source>
        <dbReference type="Pfam" id="PF17390"/>
    </source>
</evidence>
<evidence type="ECO:0000259" key="2">
    <source>
        <dbReference type="Pfam" id="PF08531"/>
    </source>
</evidence>
<reference evidence="5" key="1">
    <citation type="submission" date="2022-11" db="EMBL/GenBank/DDBJ databases">
        <title>Dyadobacter pollutisoli sp. nov., isolated from plastic dumped soil.</title>
        <authorList>
            <person name="Kim J.M."/>
            <person name="Kim K.R."/>
            <person name="Lee J.K."/>
            <person name="Hao L."/>
            <person name="Jeon C.O."/>
        </authorList>
    </citation>
    <scope>NUCLEOTIDE SEQUENCE</scope>
    <source>
        <strain evidence="5">U1</strain>
    </source>
</reference>
<accession>A0A9E8SS28</accession>
<evidence type="ECO:0000256" key="1">
    <source>
        <dbReference type="SAM" id="SignalP"/>
    </source>
</evidence>
<dbReference type="SUPFAM" id="SSF49785">
    <property type="entry name" value="Galactose-binding domain-like"/>
    <property type="match status" value="1"/>
</dbReference>
<feature type="domain" description="Alpha-L-rhamnosidase six-hairpin glycosidase" evidence="3">
    <location>
        <begin position="403"/>
        <end position="730"/>
    </location>
</feature>
<dbReference type="PANTHER" id="PTHR34987:SF2">
    <property type="entry name" value="B, PUTATIVE (AFU_ORTHOLOGUE AFUA_7G05040)-RELATED"/>
    <property type="match status" value="1"/>
</dbReference>
<gene>
    <name evidence="5" type="ORF">ON006_13060</name>
</gene>
<dbReference type="InterPro" id="IPR008979">
    <property type="entry name" value="Galactose-bd-like_sf"/>
</dbReference>
<evidence type="ECO:0000259" key="3">
    <source>
        <dbReference type="Pfam" id="PF17389"/>
    </source>
</evidence>
<organism evidence="5 6">
    <name type="scientific">Dyadobacter pollutisoli</name>
    <dbReference type="NCBI Taxonomy" id="2910158"/>
    <lineage>
        <taxon>Bacteria</taxon>
        <taxon>Pseudomonadati</taxon>
        <taxon>Bacteroidota</taxon>
        <taxon>Cytophagia</taxon>
        <taxon>Cytophagales</taxon>
        <taxon>Spirosomataceae</taxon>
        <taxon>Dyadobacter</taxon>
    </lineage>
</organism>
<sequence>MRLKIHLFLLSICVAFTQLLPRTVAAQQLSQDLLQKPWKAQWITGPGRPINRFTASSDLTLKDYGVFKFRKTIELASKPAAFVVHVSGDNRYKLFVNGKQVSQGPARGDLYFWNFETLDIASYLQAGSNTVSAVVWNEGRVKPESQISYLTGFILQGNTAAEEVLNTNETWKTIKDESYQPLSVKVPGYYVAGPAELVDMNSHVSGWEKAGYDDSKWVKARQIGPGVTKDAAVNSSGWMLVQSQLPQMEMSVQRLSKTRKAEGVEIPAGFPAARTSVTIPANSKATILVDQGFLTNAYPTLEFRGGKDAGIAMGYAEGLYIGKKEVLKSPRLPMLPKGNRDEIDDKIFVGRTDSIRSNGGANQQYTPLSWRTYRYIQLTIETKADPLVIEDLYGTFTGYPLEQKAKLQTQNPEMAKMLDIGWRTARLCAFETYMDCPYYEQLQYIGDARIQALVSMYNAGDDRLVRNALTLMDHSRIAEGITLSRYPTDLHQQIPTFSLWWIAMLHDYYKYRPDSLFIKDKLPGARQVISFFERYQQADGSLKNVPYWVFTDWSQGKGWDFGMAPIGKNGESAVLDMQLLWIYQLAAELEGNLGLKELAARYKSRAAQLKKTIQSKYWDAGKGLFANTPEKDNYSQHANSLAILSGVVAADQSKPLATKMLADTSLAPASIYFKFYLHQALTKAGLGNDYMDWLGKWRENMDMGLTTWAETSDVSTSRSDCHAWGSSPNVEFFRTVLGIDSDGAGFSKIIITPHLGSIDDISGEMPHPNGKIVVSYKLKQGAMQADINLPEKTSGNFVWKGKTTPLKAGKNSFKL</sequence>
<dbReference type="InterPro" id="IPR012341">
    <property type="entry name" value="6hp_glycosidase-like_sf"/>
</dbReference>
<dbReference type="Pfam" id="PF17390">
    <property type="entry name" value="Bac_rhamnosid_C"/>
    <property type="match status" value="1"/>
</dbReference>
<dbReference type="Proteomes" id="UP001164653">
    <property type="component" value="Chromosome"/>
</dbReference>
<dbReference type="InterPro" id="IPR013737">
    <property type="entry name" value="Bac_rhamnosid_N"/>
</dbReference>
<dbReference type="InterPro" id="IPR035398">
    <property type="entry name" value="Bac_rhamnosid_C"/>
</dbReference>
<feature type="domain" description="Bacterial alpha-L-rhamnosidase N-terminal" evidence="2">
    <location>
        <begin position="81"/>
        <end position="223"/>
    </location>
</feature>
<dbReference type="Gene3D" id="2.60.120.260">
    <property type="entry name" value="Galactose-binding domain-like"/>
    <property type="match status" value="1"/>
</dbReference>
<keyword evidence="6" id="KW-1185">Reference proteome</keyword>
<dbReference type="PANTHER" id="PTHR34987">
    <property type="entry name" value="C, PUTATIVE (AFU_ORTHOLOGUE AFUA_3G02880)-RELATED"/>
    <property type="match status" value="1"/>
</dbReference>
<protein>
    <submittedName>
        <fullName evidence="5">Alpha-L-rhamnosidase N-terminal domain-containing protein</fullName>
    </submittedName>
</protein>
<proteinExistence type="predicted"/>
<name>A0A9E8SS28_9BACT</name>
<dbReference type="EMBL" id="CP112998">
    <property type="protein sequence ID" value="WAC14867.1"/>
    <property type="molecule type" value="Genomic_DNA"/>
</dbReference>
<dbReference type="KEGG" id="dpf:ON006_13060"/>